<sequence>MHDSYKMLSFYCYYIKIMLGLFGLIISAAGIAGMADSRYALIMDYENGGEIINFSAPMLAFGLTIIFSVFLPTHLAAPLTAITTIITIVILCAMNWFFQYGHVPGLDVLYRDYDLNNVCWTGIIKIDRNSVDNSNCFIDSFNKLELLCAQCRQEYYQGEQTFLKSRRFSVALIPILLLLAQLAHLYLMYLKTTGLFSRTKSIATTEISLNESQSADTTNKDGAVNGQDNVCYLPAYSTQETYIDFKDDIYDDEFDHYDVISKNIYANCNTTDATKPSQPSVIETDGYNKKSVDNTRIYYAVPKNNMPVWKYYTLRQNKPTAPSLSLLQNENSHEF</sequence>
<feature type="transmembrane region" description="Helical" evidence="1">
    <location>
        <begin position="12"/>
        <end position="31"/>
    </location>
</feature>
<feature type="transmembrane region" description="Helical" evidence="1">
    <location>
        <begin position="51"/>
        <end position="71"/>
    </location>
</feature>
<keyword evidence="1" id="KW-0472">Membrane</keyword>
<dbReference type="EMBL" id="MK419956">
    <property type="protein sequence ID" value="QEI03705.1"/>
    <property type="molecule type" value="Genomic_DNA"/>
</dbReference>
<evidence type="ECO:0000313" key="3">
    <source>
        <dbReference type="Proteomes" id="UP000830719"/>
    </source>
</evidence>
<dbReference type="Pfam" id="PF06770">
    <property type="entry name" value="Arif-1"/>
    <property type="match status" value="1"/>
</dbReference>
<dbReference type="RefSeq" id="YP_010799713.1">
    <property type="nucleotide sequence ID" value="NC_076682.1"/>
</dbReference>
<evidence type="ECO:0000256" key="1">
    <source>
        <dbReference type="SAM" id="Phobius"/>
    </source>
</evidence>
<keyword evidence="1" id="KW-1133">Transmembrane helix</keyword>
<organism evidence="2 3">
    <name type="scientific">Rachiplusia nu nucleopolyhedrovirus</name>
    <dbReference type="NCBI Taxonomy" id="2605775"/>
    <lineage>
        <taxon>Viruses</taxon>
        <taxon>Viruses incertae sedis</taxon>
        <taxon>Naldaviricetes</taxon>
        <taxon>Lefavirales</taxon>
        <taxon>Baculoviridae</taxon>
        <taxon>Alphabaculovirus</taxon>
        <taxon>Alphabaculovirus ranus</taxon>
    </lineage>
</organism>
<dbReference type="Proteomes" id="UP000830719">
    <property type="component" value="Segment"/>
</dbReference>
<name>A0AAE6IQV2_9ABAC</name>
<gene>
    <name evidence="2" type="primary">arif-1</name>
</gene>
<dbReference type="InterPro" id="IPR010639">
    <property type="entry name" value="Actin-rearrang-inducing_fac"/>
</dbReference>
<proteinExistence type="predicted"/>
<reference evidence="2" key="1">
    <citation type="submission" date="2019-01" db="EMBL/GenBank/DDBJ databases">
        <authorList>
            <person name="Trentin L.B."/>
            <person name="Santos E.R."/>
            <person name="Silva L.A."/>
            <person name="Sosa-Gomez D.R."/>
            <person name="Ribeiro B.M."/>
            <person name="Ardisson-Araujo D.M.P."/>
        </authorList>
    </citation>
    <scope>NUCLEOTIDE SEQUENCE</scope>
    <source>
        <strain evidence="2">VPN54</strain>
    </source>
</reference>
<feature type="transmembrane region" description="Helical" evidence="1">
    <location>
        <begin position="78"/>
        <end position="98"/>
    </location>
</feature>
<accession>A0AAE6IQV2</accession>
<protein>
    <submittedName>
        <fullName evidence="2">ARIF-1</fullName>
    </submittedName>
</protein>
<keyword evidence="1" id="KW-0812">Transmembrane</keyword>
<dbReference type="KEGG" id="vg:80538039"/>
<evidence type="ECO:0000313" key="2">
    <source>
        <dbReference type="EMBL" id="QEI03705.1"/>
    </source>
</evidence>
<keyword evidence="3" id="KW-1185">Reference proteome</keyword>
<dbReference type="GeneID" id="80538039"/>
<feature type="transmembrane region" description="Helical" evidence="1">
    <location>
        <begin position="168"/>
        <end position="190"/>
    </location>
</feature>